<accession>R2VH26</accession>
<feature type="domain" description="OmpR/PhoB-type" evidence="5">
    <location>
        <begin position="130"/>
        <end position="230"/>
    </location>
</feature>
<feature type="DNA-binding region" description="OmpR/PhoB-type" evidence="4">
    <location>
        <begin position="130"/>
        <end position="230"/>
    </location>
</feature>
<dbReference type="Proteomes" id="UP000013750">
    <property type="component" value="Unassembled WGS sequence"/>
</dbReference>
<dbReference type="GO" id="GO:0000160">
    <property type="term" value="P:phosphorelay signal transduction system"/>
    <property type="evidence" value="ECO:0007669"/>
    <property type="project" value="InterPro"/>
</dbReference>
<dbReference type="GeneID" id="301215231"/>
<dbReference type="PATRIC" id="fig|1158614.3.peg.1320"/>
<dbReference type="OrthoDB" id="2191463at2"/>
<protein>
    <recommendedName>
        <fullName evidence="5">OmpR/PhoB-type domain-containing protein</fullName>
    </recommendedName>
</protein>
<dbReference type="PROSITE" id="PS51755">
    <property type="entry name" value="OMPR_PHOB"/>
    <property type="match status" value="1"/>
</dbReference>
<evidence type="ECO:0000259" key="5">
    <source>
        <dbReference type="PROSITE" id="PS51755"/>
    </source>
</evidence>
<dbReference type="InterPro" id="IPR001867">
    <property type="entry name" value="OmpR/PhoB-type_DNA-bd"/>
</dbReference>
<dbReference type="EMBL" id="ASWH01000001">
    <property type="protein sequence ID" value="EOW83331.1"/>
    <property type="molecule type" value="Genomic_DNA"/>
</dbReference>
<dbReference type="HOGENOM" id="CLU_088180_0_0_9"/>
<dbReference type="InterPro" id="IPR036388">
    <property type="entry name" value="WH-like_DNA-bd_sf"/>
</dbReference>
<comment type="caution">
    <text evidence="6">The sequence shown here is derived from an EMBL/GenBank/DDBJ whole genome shotgun (WGS) entry which is preliminary data.</text>
</comment>
<gene>
    <name evidence="7" type="ORF">I592_02658</name>
    <name evidence="6" type="ORF">UKC_01309</name>
</gene>
<dbReference type="EMBL" id="AJDQ01000006">
    <property type="protein sequence ID" value="EOI57095.1"/>
    <property type="molecule type" value="Genomic_DNA"/>
</dbReference>
<dbReference type="GO" id="GO:0003677">
    <property type="term" value="F:DNA binding"/>
    <property type="evidence" value="ECO:0007669"/>
    <property type="project" value="UniProtKB-UniRule"/>
</dbReference>
<dbReference type="GO" id="GO:0006355">
    <property type="term" value="P:regulation of DNA-templated transcription"/>
    <property type="evidence" value="ECO:0007669"/>
    <property type="project" value="InterPro"/>
</dbReference>
<evidence type="ECO:0000256" key="4">
    <source>
        <dbReference type="PROSITE-ProRule" id="PRU01091"/>
    </source>
</evidence>
<organism evidence="6 8">
    <name type="scientific">Enterococcus gilvus ATCC BAA-350</name>
    <dbReference type="NCBI Taxonomy" id="1158614"/>
    <lineage>
        <taxon>Bacteria</taxon>
        <taxon>Bacillati</taxon>
        <taxon>Bacillota</taxon>
        <taxon>Bacilli</taxon>
        <taxon>Lactobacillales</taxon>
        <taxon>Enterococcaceae</taxon>
        <taxon>Enterococcus</taxon>
    </lineage>
</organism>
<dbReference type="Gene3D" id="1.10.10.10">
    <property type="entry name" value="Winged helix-like DNA-binding domain superfamily/Winged helix DNA-binding domain"/>
    <property type="match status" value="1"/>
</dbReference>
<keyword evidence="9" id="KW-1185">Reference proteome</keyword>
<dbReference type="SUPFAM" id="SSF46894">
    <property type="entry name" value="C-terminal effector domain of the bipartite response regulators"/>
    <property type="match status" value="1"/>
</dbReference>
<evidence type="ECO:0000313" key="6">
    <source>
        <dbReference type="EMBL" id="EOI57095.1"/>
    </source>
</evidence>
<reference evidence="7 9" key="2">
    <citation type="submission" date="2013-03" db="EMBL/GenBank/DDBJ databases">
        <title>The Genome Sequence of Enterococcus gilvus ATCC BAA-350 (PacBio/Illumina hybrid assembly).</title>
        <authorList>
            <consortium name="The Broad Institute Genomics Platform"/>
            <consortium name="The Broad Institute Genome Sequencing Center for Infectious Disease"/>
            <person name="Earl A."/>
            <person name="Russ C."/>
            <person name="Gilmore M."/>
            <person name="Surin D."/>
            <person name="Walker B."/>
            <person name="Young S."/>
            <person name="Zeng Q."/>
            <person name="Gargeya S."/>
            <person name="Fitzgerald M."/>
            <person name="Haas B."/>
            <person name="Abouelleil A."/>
            <person name="Allen A.W."/>
            <person name="Alvarado L."/>
            <person name="Arachchi H.M."/>
            <person name="Berlin A.M."/>
            <person name="Chapman S.B."/>
            <person name="Gainer-Dewar J."/>
            <person name="Goldberg J."/>
            <person name="Griggs A."/>
            <person name="Gujja S."/>
            <person name="Hansen M."/>
            <person name="Howarth C."/>
            <person name="Imamovic A."/>
            <person name="Ireland A."/>
            <person name="Larimer J."/>
            <person name="McCowan C."/>
            <person name="Murphy C."/>
            <person name="Pearson M."/>
            <person name="Poon T.W."/>
            <person name="Priest M."/>
            <person name="Roberts A."/>
            <person name="Saif S."/>
            <person name="Shea T."/>
            <person name="Sisk P."/>
            <person name="Sykes S."/>
            <person name="Wortman J."/>
            <person name="Nusbaum C."/>
            <person name="Birren B."/>
        </authorList>
    </citation>
    <scope>NUCLEOTIDE SEQUENCE [LARGE SCALE GENOMIC DNA]</scope>
    <source>
        <strain evidence="7 9">ATCC BAA-350</strain>
    </source>
</reference>
<dbReference type="Proteomes" id="UP000014160">
    <property type="component" value="Unassembled WGS sequence"/>
</dbReference>
<evidence type="ECO:0000313" key="7">
    <source>
        <dbReference type="EMBL" id="EOW83331.1"/>
    </source>
</evidence>
<dbReference type="Pfam" id="PF00486">
    <property type="entry name" value="Trans_reg_C"/>
    <property type="match status" value="1"/>
</dbReference>
<name>R2VH26_9ENTE</name>
<keyword evidence="1" id="KW-0805">Transcription regulation</keyword>
<dbReference type="AlphaFoldDB" id="R2VH26"/>
<evidence type="ECO:0000256" key="3">
    <source>
        <dbReference type="ARBA" id="ARBA00023163"/>
    </source>
</evidence>
<keyword evidence="2 4" id="KW-0238">DNA-binding</keyword>
<proteinExistence type="predicted"/>
<dbReference type="SMART" id="SM00862">
    <property type="entry name" value="Trans_reg_C"/>
    <property type="match status" value="1"/>
</dbReference>
<dbReference type="CDD" id="cd00383">
    <property type="entry name" value="trans_reg_C"/>
    <property type="match status" value="1"/>
</dbReference>
<evidence type="ECO:0000313" key="8">
    <source>
        <dbReference type="Proteomes" id="UP000013750"/>
    </source>
</evidence>
<dbReference type="RefSeq" id="WP_010779728.1">
    <property type="nucleotide sequence ID" value="NZ_ASWH01000001.1"/>
</dbReference>
<evidence type="ECO:0000313" key="9">
    <source>
        <dbReference type="Proteomes" id="UP000014160"/>
    </source>
</evidence>
<sequence length="237" mass="26574">MVRVLVLTKNILAEEIIINKLQHLNYEVFCSTSILNEIQIEGRVSDLVHYFPIIVIGETISSYEMELMLPNLTEQDHSILREVDHAISEEERAALYKLGVSGAVQNSESIEILREQLAEVAAQYHGKAFEPAAAEKCDGPDASEGEQGISAMTLINLSSLELQVLEKLRSCPGEIVSRDELCMTLWGNVSQSRLAQLSSLVKNIKLKLEMLEVDQEIIQTIWGKGYRVRKDIAVHNK</sequence>
<keyword evidence="3" id="KW-0804">Transcription</keyword>
<evidence type="ECO:0000256" key="2">
    <source>
        <dbReference type="ARBA" id="ARBA00023125"/>
    </source>
</evidence>
<dbReference type="eggNOG" id="COG0745">
    <property type="taxonomic scope" value="Bacteria"/>
</dbReference>
<dbReference type="InterPro" id="IPR016032">
    <property type="entry name" value="Sig_transdc_resp-reg_C-effctor"/>
</dbReference>
<reference evidence="6 8" key="1">
    <citation type="submission" date="2013-02" db="EMBL/GenBank/DDBJ databases">
        <title>The Genome Sequence of Enterococcus gilvus ATCC BAA-350.</title>
        <authorList>
            <consortium name="The Broad Institute Genome Sequencing Platform"/>
            <consortium name="The Broad Institute Genome Sequencing Center for Infectious Disease"/>
            <person name="Earl A.M."/>
            <person name="Gilmore M.S."/>
            <person name="Lebreton F."/>
            <person name="Walker B."/>
            <person name="Young S.K."/>
            <person name="Zeng Q."/>
            <person name="Gargeya S."/>
            <person name="Fitzgerald M."/>
            <person name="Haas B."/>
            <person name="Abouelleil A."/>
            <person name="Alvarado L."/>
            <person name="Arachchi H.M."/>
            <person name="Berlin A.M."/>
            <person name="Chapman S.B."/>
            <person name="Dewar J."/>
            <person name="Goldberg J."/>
            <person name="Griggs A."/>
            <person name="Gujja S."/>
            <person name="Hansen M."/>
            <person name="Howarth C."/>
            <person name="Imamovic A."/>
            <person name="Larimer J."/>
            <person name="McCowan C."/>
            <person name="Murphy C."/>
            <person name="Neiman D."/>
            <person name="Pearson M."/>
            <person name="Priest M."/>
            <person name="Roberts A."/>
            <person name="Saif S."/>
            <person name="Shea T."/>
            <person name="Sisk P."/>
            <person name="Sykes S."/>
            <person name="Wortman J."/>
            <person name="Nusbaum C."/>
            <person name="Birren B."/>
        </authorList>
    </citation>
    <scope>NUCLEOTIDE SEQUENCE [LARGE SCALE GENOMIC DNA]</scope>
    <source>
        <strain evidence="6 8">ATCC BAA-350</strain>
    </source>
</reference>
<evidence type="ECO:0000256" key="1">
    <source>
        <dbReference type="ARBA" id="ARBA00023015"/>
    </source>
</evidence>